<reference evidence="2" key="2">
    <citation type="submission" date="2023-04" db="EMBL/GenBank/DDBJ databases">
        <authorList>
            <person name="Bruccoleri R.E."/>
            <person name="Oakeley E.J."/>
            <person name="Faust A.-M."/>
            <person name="Dessus-Babus S."/>
            <person name="Altorfer M."/>
            <person name="Burckhardt D."/>
            <person name="Oertli M."/>
            <person name="Naumann U."/>
            <person name="Petersen F."/>
            <person name="Wong J."/>
        </authorList>
    </citation>
    <scope>NUCLEOTIDE SEQUENCE</scope>
    <source>
        <strain evidence="2">GSM-AAB239-AS_SAM_17_03QT</strain>
        <tissue evidence="2">Leaf</tissue>
    </source>
</reference>
<dbReference type="AlphaFoldDB" id="A0AAX6E374"/>
<comment type="caution">
    <text evidence="2">The sequence shown here is derived from an EMBL/GenBank/DDBJ whole genome shotgun (WGS) entry which is preliminary data.</text>
</comment>
<dbReference type="FunFam" id="1.25.40.1040:FF:000007">
    <property type="entry name" value="N-alpha-acetyltransferase 25, NatB auxiliary subunit"/>
    <property type="match status" value="1"/>
</dbReference>
<protein>
    <submittedName>
        <fullName evidence="2">Phagocyte signaling-impaired protein</fullName>
    </submittedName>
</protein>
<sequence length="1008" mass="114409">MASKFGLAGGIPERRVRPIWDAVDSRQFKAALKLCVALLTKYPNSPYALALKALILERMGKPEEALNVCLDAKELLFSSSIIHMDDLTLSTLQIVLQRLDRLDLATSCYEHACGKYPNNLEIIMGLFNCYVREYSFVKQQQTAIKMYKIVGEERFLLWAVCSIQLQVFCSSGGDKLLALAEALLKKHISSHSLHEPEALVIYISVLEQQAKYKDALEILSGDLGSLIGIEADKLRIQGRLHARSCDYAAAANIFQKVLESCPDDWESFLHYLGCSLEDDIVWSTSMITDQNISPNLSETQACNLTEEVFDQRISNALSFIEKLQVKVANDHVRCPFLATIEIERRRRMKGKTDDGKFVEVLLNYFHRFSHLSCFTSDVEMYLPILTHDEKTDLLEKLMRAAESPLATPLKNLGQAITIFKIQELLGATRFLPVRELEDTAMKMVGMYYDNLSLSRDLDPQENMHGEELLSMASSALVLLFWRTRHLGYLLEAILILEFGLTVRRYVWQYKILLLHLYSYMGALPTAYEWYGTLDVKNILLETISHHILPQMLRSPFFLDTADLLKEYLKFMDDHLRESADLTFLAYRHRNYSKAVEFVQFKERLQHSQQYLTARLEASVLQLKQKENLEEVECVLENISYGTQSLELSTKERLESLTFNDDLEARPWWSPSSDINYLSEPFEAGSSSLRMNLHKVEKKEGTVRKHIERRSLLPRMVYLSIQTASSSLKEIVEPNGSIVNNNMSYELKHLLERYAENIGLPFDDAKDVILGIAAGQKSFKDFGADVVDCINFAIFVNAWNSCSHHWKLPNGDGCSLSSWHIVDSLVRTCITEQLTCSLPILTSPGSNLPVLVQLVTESFSWHILVIQSCLRSTIPQGKKKKRSAMDQSNLPQVKAIRTSIECLISAVLGVRKWLADQIVGQEDEKLDVLLSHVKGRELQDGPGRVFQALEDYGAANHSELGERISGSLQSWSSADVLRKFAGAQKSLLSRFHGICDTKLKLLESMKQTV</sequence>
<evidence type="ECO:0000313" key="3">
    <source>
        <dbReference type="Proteomes" id="UP001140949"/>
    </source>
</evidence>
<gene>
    <name evidence="2" type="ORF">M6B38_209655</name>
</gene>
<keyword evidence="3" id="KW-1185">Reference proteome</keyword>
<dbReference type="InterPro" id="IPR019183">
    <property type="entry name" value="NAA25_NatB_aux_su"/>
</dbReference>
<dbReference type="SUPFAM" id="SSF48452">
    <property type="entry name" value="TPR-like"/>
    <property type="match status" value="1"/>
</dbReference>
<dbReference type="PANTHER" id="PTHR22767">
    <property type="entry name" value="N-TERMINAL ACETYLTRANSFERASE-RELATED"/>
    <property type="match status" value="1"/>
</dbReference>
<dbReference type="Pfam" id="PF09797">
    <property type="entry name" value="NatB_MDM20"/>
    <property type="match status" value="1"/>
</dbReference>
<dbReference type="EMBL" id="JANAVB010040218">
    <property type="protein sequence ID" value="KAJ6798522.1"/>
    <property type="molecule type" value="Genomic_DNA"/>
</dbReference>
<name>A0AAX6E374_IRIPA</name>
<organism evidence="2 3">
    <name type="scientific">Iris pallida</name>
    <name type="common">Sweet iris</name>
    <dbReference type="NCBI Taxonomy" id="29817"/>
    <lineage>
        <taxon>Eukaryota</taxon>
        <taxon>Viridiplantae</taxon>
        <taxon>Streptophyta</taxon>
        <taxon>Embryophyta</taxon>
        <taxon>Tracheophyta</taxon>
        <taxon>Spermatophyta</taxon>
        <taxon>Magnoliopsida</taxon>
        <taxon>Liliopsida</taxon>
        <taxon>Asparagales</taxon>
        <taxon>Iridaceae</taxon>
        <taxon>Iridoideae</taxon>
        <taxon>Irideae</taxon>
        <taxon>Iris</taxon>
    </lineage>
</organism>
<dbReference type="GO" id="GO:0031416">
    <property type="term" value="C:NatB complex"/>
    <property type="evidence" value="ECO:0007669"/>
    <property type="project" value="TreeGrafter"/>
</dbReference>
<evidence type="ECO:0000313" key="2">
    <source>
        <dbReference type="EMBL" id="KAJ6798522.1"/>
    </source>
</evidence>
<dbReference type="Proteomes" id="UP001140949">
    <property type="component" value="Unassembled WGS sequence"/>
</dbReference>
<dbReference type="Gene3D" id="1.25.40.1040">
    <property type="match status" value="1"/>
</dbReference>
<comment type="similarity">
    <text evidence="1">Belongs to the MDM20/NAA25 family.</text>
</comment>
<reference evidence="2" key="1">
    <citation type="journal article" date="2023" name="GigaByte">
        <title>Genome assembly of the bearded iris, Iris pallida Lam.</title>
        <authorList>
            <person name="Bruccoleri R.E."/>
            <person name="Oakeley E.J."/>
            <person name="Faust A.M.E."/>
            <person name="Altorfer M."/>
            <person name="Dessus-Babus S."/>
            <person name="Burckhardt D."/>
            <person name="Oertli M."/>
            <person name="Naumann U."/>
            <person name="Petersen F."/>
            <person name="Wong J."/>
        </authorList>
    </citation>
    <scope>NUCLEOTIDE SEQUENCE</scope>
    <source>
        <strain evidence="2">GSM-AAB239-AS_SAM_17_03QT</strain>
    </source>
</reference>
<evidence type="ECO:0000256" key="1">
    <source>
        <dbReference type="ARBA" id="ARBA00006298"/>
    </source>
</evidence>
<accession>A0AAX6E374</accession>
<dbReference type="InterPro" id="IPR011990">
    <property type="entry name" value="TPR-like_helical_dom_sf"/>
</dbReference>
<proteinExistence type="inferred from homology"/>
<dbReference type="PANTHER" id="PTHR22767:SF3">
    <property type="entry name" value="N-ALPHA-ACETYLTRANSFERASE 25, NATB AUXILIARY SUBUNIT"/>
    <property type="match status" value="1"/>
</dbReference>